<organism evidence="2 3">
    <name type="scientific">Paenibacillus spongiae</name>
    <dbReference type="NCBI Taxonomy" id="2909671"/>
    <lineage>
        <taxon>Bacteria</taxon>
        <taxon>Bacillati</taxon>
        <taxon>Bacillota</taxon>
        <taxon>Bacilli</taxon>
        <taxon>Bacillales</taxon>
        <taxon>Paenibacillaceae</taxon>
        <taxon>Paenibacillus</taxon>
    </lineage>
</organism>
<gene>
    <name evidence="2" type="ORF">L1F29_03585</name>
</gene>
<dbReference type="RefSeq" id="WP_258387022.1">
    <property type="nucleotide sequence ID" value="NZ_CP091430.1"/>
</dbReference>
<dbReference type="InterPro" id="IPR029058">
    <property type="entry name" value="AB_hydrolase_fold"/>
</dbReference>
<dbReference type="Gene3D" id="3.40.50.1820">
    <property type="entry name" value="alpha/beta hydrolase"/>
    <property type="match status" value="1"/>
</dbReference>
<dbReference type="EMBL" id="CP091430">
    <property type="protein sequence ID" value="UVI30959.1"/>
    <property type="molecule type" value="Genomic_DNA"/>
</dbReference>
<accession>A0ABY5SBB9</accession>
<sequence>MIPIRFQVEDETVRGTLHLPEPIEQPVPAVMIIPGFADTAVGPHNLHVQMAQAIVKQGFAVLRFDYRGQGESDGDFSRFTIKSGLEDAREGLAYLRRQQQVDANRLGIVGFSLGAMLAVQLASERNEVKALSLLGPVAYPEKVFTAFFEPHHFKEARDRGWIDWLGWPVGKGFLDSLRDLDPLQAMDTVDAKIIVFHGSKDTEVPTENGAAFANKGADMNWMEGADHPFSSVLQKKAIISRSCEWFLAYL</sequence>
<dbReference type="Pfam" id="PF00326">
    <property type="entry name" value="Peptidase_S9"/>
    <property type="match status" value="1"/>
</dbReference>
<name>A0ABY5SBB9_9BACL</name>
<protein>
    <submittedName>
        <fullName evidence="2">Alpha/beta fold hydrolase</fullName>
    </submittedName>
</protein>
<feature type="domain" description="Peptidase S9 prolyl oligopeptidase catalytic" evidence="1">
    <location>
        <begin position="51"/>
        <end position="250"/>
    </location>
</feature>
<dbReference type="InterPro" id="IPR001375">
    <property type="entry name" value="Peptidase_S9_cat"/>
</dbReference>
<dbReference type="PANTHER" id="PTHR43265:SF1">
    <property type="entry name" value="ESTERASE ESTD"/>
    <property type="match status" value="1"/>
</dbReference>
<evidence type="ECO:0000259" key="1">
    <source>
        <dbReference type="Pfam" id="PF00326"/>
    </source>
</evidence>
<dbReference type="GO" id="GO:0016787">
    <property type="term" value="F:hydrolase activity"/>
    <property type="evidence" value="ECO:0007669"/>
    <property type="project" value="UniProtKB-KW"/>
</dbReference>
<dbReference type="PANTHER" id="PTHR43265">
    <property type="entry name" value="ESTERASE ESTD"/>
    <property type="match status" value="1"/>
</dbReference>
<evidence type="ECO:0000313" key="3">
    <source>
        <dbReference type="Proteomes" id="UP001057877"/>
    </source>
</evidence>
<dbReference type="Proteomes" id="UP001057877">
    <property type="component" value="Chromosome"/>
</dbReference>
<keyword evidence="3" id="KW-1185">Reference proteome</keyword>
<keyword evidence="2" id="KW-0378">Hydrolase</keyword>
<dbReference type="SUPFAM" id="SSF53474">
    <property type="entry name" value="alpha/beta-Hydrolases"/>
    <property type="match status" value="1"/>
</dbReference>
<proteinExistence type="predicted"/>
<reference evidence="2" key="1">
    <citation type="submission" date="2022-01" db="EMBL/GenBank/DDBJ databases">
        <title>Paenibacillus spongiae sp. nov., isolated from marine sponge.</title>
        <authorList>
            <person name="Li Z."/>
            <person name="Zhang M."/>
        </authorList>
    </citation>
    <scope>NUCLEOTIDE SEQUENCE</scope>
    <source>
        <strain evidence="2">PHS-Z3</strain>
    </source>
</reference>
<evidence type="ECO:0000313" key="2">
    <source>
        <dbReference type="EMBL" id="UVI30959.1"/>
    </source>
</evidence>
<dbReference type="InterPro" id="IPR053145">
    <property type="entry name" value="AB_hydrolase_Est10"/>
</dbReference>